<sequence>MGLCEVCAKIDIRQLLQMASSLNHIESDVNEYRECPCCSLHEYGLPHHETYAGLKAASDHGCDFCRLVRHLIIEKEERRPSRTEDTLLNEATWGSRPVVLVPWKSDAAHSYIGEPPLIEIRVECGSRSDTLFVLYFEAVAPREHSVQFETDARPDRFPPGGHRLLHTAIHADSAEPSCLEQAEEWLQTCLRSHHLCATRKRRKVRPPTRLIDVMPQTELNNPRLCLATQNIVSWVALSYCWGGQSDFVLNDRTMGTMIEGIPLSDFPATLRDAIAITRRLGIRHLWIDALCIKQDSEDDWRRESSRMRDVYKGATLTLVAANAPSVNTGIFSKRTSKLDLCRLPWSVPYSQGQLPPDQGESVCMRPHIWDQESEPWPIQQRGWTLQEFVLSSRTLSYTKGRMVWQCFTCHVDEGGRVHQDAVLTSRGALENIIAKNETRTPLRVVKTVPRFVKGMYAKIELPRTLQQEPNRHWTTLVHEYTSRNLTKETDALPGIAGLASELARQTRDSYLAGLWRQELLLGLMWSLDPFLVPKTIAPITGSAEYRAPSWSWAAVKGSPVRIEPPAFSHSRTRDASERTKIIEVKVEPVMSRDPFGQVKGGYLILRGKFFIVGNFLKSDSTAASDLLPATRKVLRASVLEAPGMKHEFYQQHKPCDNQQFALLQLTVWISQGGKDGADYLVLESVATDASRYRRIGFITLATQSGPIGNNTSPDDRLAMRGDGYGDLAKDALQELQEAEGAEKVVKII</sequence>
<dbReference type="AlphaFoldDB" id="U1GNM4"/>
<dbReference type="OrthoDB" id="5125733at2759"/>
<dbReference type="RefSeq" id="XP_007800479.1">
    <property type="nucleotide sequence ID" value="XM_007802288.1"/>
</dbReference>
<dbReference type="HOGENOM" id="CLU_002639_3_2_1"/>
<feature type="domain" description="Heterokaryon incompatibility" evidence="1">
    <location>
        <begin position="234"/>
        <end position="387"/>
    </location>
</feature>
<protein>
    <recommendedName>
        <fullName evidence="1">Heterokaryon incompatibility domain-containing protein</fullName>
    </recommendedName>
</protein>
<dbReference type="PANTHER" id="PTHR33112:SF8">
    <property type="entry name" value="HETEROKARYON INCOMPATIBILITY DOMAIN-CONTAINING PROTEIN"/>
    <property type="match status" value="1"/>
</dbReference>
<organism evidence="2 3">
    <name type="scientific">Endocarpon pusillum (strain Z07020 / HMAS-L-300199)</name>
    <name type="common">Lichen-forming fungus</name>
    <dbReference type="NCBI Taxonomy" id="1263415"/>
    <lineage>
        <taxon>Eukaryota</taxon>
        <taxon>Fungi</taxon>
        <taxon>Dikarya</taxon>
        <taxon>Ascomycota</taxon>
        <taxon>Pezizomycotina</taxon>
        <taxon>Eurotiomycetes</taxon>
        <taxon>Chaetothyriomycetidae</taxon>
        <taxon>Verrucariales</taxon>
        <taxon>Verrucariaceae</taxon>
        <taxon>Endocarpon</taxon>
    </lineage>
</organism>
<dbReference type="GeneID" id="19240857"/>
<dbReference type="Proteomes" id="UP000019373">
    <property type="component" value="Unassembled WGS sequence"/>
</dbReference>
<evidence type="ECO:0000313" key="3">
    <source>
        <dbReference type="Proteomes" id="UP000019373"/>
    </source>
</evidence>
<name>U1GNM4_ENDPU</name>
<evidence type="ECO:0000313" key="2">
    <source>
        <dbReference type="EMBL" id="ERF73898.1"/>
    </source>
</evidence>
<accession>U1GNM4</accession>
<dbReference type="PANTHER" id="PTHR33112">
    <property type="entry name" value="DOMAIN PROTEIN, PUTATIVE-RELATED"/>
    <property type="match status" value="1"/>
</dbReference>
<evidence type="ECO:0000259" key="1">
    <source>
        <dbReference type="Pfam" id="PF06985"/>
    </source>
</evidence>
<gene>
    <name evidence="2" type="ORF">EPUS_05910</name>
</gene>
<dbReference type="Pfam" id="PF06985">
    <property type="entry name" value="HET"/>
    <property type="match status" value="1"/>
</dbReference>
<dbReference type="OMA" id="WINDAGH"/>
<keyword evidence="3" id="KW-1185">Reference proteome</keyword>
<proteinExistence type="predicted"/>
<reference evidence="3" key="1">
    <citation type="journal article" date="2014" name="BMC Genomics">
        <title>Genome characteristics reveal the impact of lichenization on lichen-forming fungus Endocarpon pusillum Hedwig (Verrucariales, Ascomycota).</title>
        <authorList>
            <person name="Wang Y.-Y."/>
            <person name="Liu B."/>
            <person name="Zhang X.-Y."/>
            <person name="Zhou Q.-M."/>
            <person name="Zhang T."/>
            <person name="Li H."/>
            <person name="Yu Y.-F."/>
            <person name="Zhang X.-L."/>
            <person name="Hao X.-Y."/>
            <person name="Wang M."/>
            <person name="Wang L."/>
            <person name="Wei J.-C."/>
        </authorList>
    </citation>
    <scope>NUCLEOTIDE SEQUENCE [LARGE SCALE GENOMIC DNA]</scope>
    <source>
        <strain evidence="3">Z07020 / HMAS-L-300199</strain>
    </source>
</reference>
<dbReference type="eggNOG" id="ENOG502QWMA">
    <property type="taxonomic scope" value="Eukaryota"/>
</dbReference>
<dbReference type="InterPro" id="IPR010730">
    <property type="entry name" value="HET"/>
</dbReference>
<dbReference type="EMBL" id="KE720914">
    <property type="protein sequence ID" value="ERF73898.1"/>
    <property type="molecule type" value="Genomic_DNA"/>
</dbReference>